<name>A0A0G4EQ33_VITBC</name>
<reference evidence="9 10" key="1">
    <citation type="submission" date="2014-11" db="EMBL/GenBank/DDBJ databases">
        <authorList>
            <person name="Zhu J."/>
            <person name="Qi W."/>
            <person name="Song R."/>
        </authorList>
    </citation>
    <scope>NUCLEOTIDE SEQUENCE [LARGE SCALE GENOMIC DNA]</scope>
</reference>
<dbReference type="InParanoid" id="A0A0G4EQ33"/>
<comment type="pathway">
    <text evidence="8">Polyol metabolism; myo-inositol biosynthesis; myo-inositol from D-glucose 6-phosphate: step 2/2.</text>
</comment>
<dbReference type="VEuPathDB" id="CryptoDB:Vbra_3017"/>
<comment type="catalytic activity">
    <reaction evidence="1 8">
        <text>a myo-inositol phosphate + H2O = myo-inositol + phosphate</text>
        <dbReference type="Rhea" id="RHEA:24056"/>
        <dbReference type="ChEBI" id="CHEBI:15377"/>
        <dbReference type="ChEBI" id="CHEBI:17268"/>
        <dbReference type="ChEBI" id="CHEBI:43474"/>
        <dbReference type="ChEBI" id="CHEBI:84139"/>
        <dbReference type="EC" id="3.1.3.25"/>
    </reaction>
</comment>
<evidence type="ECO:0000256" key="6">
    <source>
        <dbReference type="ARBA" id="ARBA00022842"/>
    </source>
</evidence>
<dbReference type="STRING" id="1169540.A0A0G4EQ33"/>
<dbReference type="Gene3D" id="3.40.190.80">
    <property type="match status" value="1"/>
</dbReference>
<evidence type="ECO:0000256" key="8">
    <source>
        <dbReference type="RuleBase" id="RU364068"/>
    </source>
</evidence>
<dbReference type="SUPFAM" id="SSF56655">
    <property type="entry name" value="Carbohydrate phosphatase"/>
    <property type="match status" value="1"/>
</dbReference>
<evidence type="ECO:0000256" key="3">
    <source>
        <dbReference type="ARBA" id="ARBA00009759"/>
    </source>
</evidence>
<dbReference type="InterPro" id="IPR033942">
    <property type="entry name" value="IMPase"/>
</dbReference>
<dbReference type="OMA" id="ERGLHPW"/>
<dbReference type="Pfam" id="PF00459">
    <property type="entry name" value="Inositol_P"/>
    <property type="match status" value="1"/>
</dbReference>
<dbReference type="EC" id="3.1.3.25" evidence="8"/>
<keyword evidence="10" id="KW-1185">Reference proteome</keyword>
<keyword evidence="4 7" id="KW-0479">Metal-binding</keyword>
<dbReference type="EMBL" id="CDMY01000279">
    <property type="protein sequence ID" value="CEL99396.1"/>
    <property type="molecule type" value="Genomic_DNA"/>
</dbReference>
<dbReference type="CDD" id="cd01639">
    <property type="entry name" value="IMPase"/>
    <property type="match status" value="1"/>
</dbReference>
<dbReference type="InterPro" id="IPR020583">
    <property type="entry name" value="Inositol_monoP_metal-BS"/>
</dbReference>
<dbReference type="PANTHER" id="PTHR20854:SF4">
    <property type="entry name" value="INOSITOL-1-MONOPHOSPHATASE-RELATED"/>
    <property type="match status" value="1"/>
</dbReference>
<comment type="cofactor">
    <cofactor evidence="2 7 8">
        <name>Mg(2+)</name>
        <dbReference type="ChEBI" id="CHEBI:18420"/>
    </cofactor>
</comment>
<sequence length="292" mass="32108">MTDPEVTIEFVRELAQSASDMIGQQNEASTKQTNAKVKVSAADLVTETDVAVENLLKQTIHSRFPTHQFLCEESSDASAELTDAPTWIIDPVDGTTNFYHGVPYCCVSIAFARHKTVLFGCVQAPLLKEAWWAEKGGKAWHMDNSGNVKCISTSTTTDLNKSLLSTGFLVATVQRLNNPNLSVDDRQRIEHKRDLVIRQLQAFLPHVHDVRRLGACALDLCHVACGRMDCYFECGPKEWDLSAGVLIVYEAGGVCSNYAGAPLSDKLDDCEIVACATPELHDKVIALLKQVE</sequence>
<feature type="binding site" evidence="7">
    <location>
        <position position="90"/>
    </location>
    <ligand>
        <name>Mg(2+)</name>
        <dbReference type="ChEBI" id="CHEBI:18420"/>
        <label>2</label>
    </ligand>
</feature>
<dbReference type="GO" id="GO:0007165">
    <property type="term" value="P:signal transduction"/>
    <property type="evidence" value="ECO:0007669"/>
    <property type="project" value="TreeGrafter"/>
</dbReference>
<dbReference type="UniPathway" id="UPA00823">
    <property type="reaction ID" value="UER00788"/>
</dbReference>
<feature type="binding site" evidence="7">
    <location>
        <position position="240"/>
    </location>
    <ligand>
        <name>Mg(2+)</name>
        <dbReference type="ChEBI" id="CHEBI:18420"/>
        <label>1</label>
        <note>catalytic</note>
    </ligand>
</feature>
<feature type="binding site" evidence="7">
    <location>
        <position position="93"/>
    </location>
    <ligand>
        <name>Mg(2+)</name>
        <dbReference type="ChEBI" id="CHEBI:18420"/>
        <label>2</label>
    </ligand>
</feature>
<keyword evidence="6 7" id="KW-0460">Magnesium</keyword>
<comment type="similarity">
    <text evidence="3 8">Belongs to the inositol monophosphatase superfamily.</text>
</comment>
<proteinExistence type="inferred from homology"/>
<dbReference type="OrthoDB" id="10254945at2759"/>
<dbReference type="PANTHER" id="PTHR20854">
    <property type="entry name" value="INOSITOL MONOPHOSPHATASE"/>
    <property type="match status" value="1"/>
</dbReference>
<evidence type="ECO:0000256" key="2">
    <source>
        <dbReference type="ARBA" id="ARBA00001946"/>
    </source>
</evidence>
<dbReference type="PROSITE" id="PS00629">
    <property type="entry name" value="IMP_1"/>
    <property type="match status" value="1"/>
</dbReference>
<evidence type="ECO:0000256" key="5">
    <source>
        <dbReference type="ARBA" id="ARBA00022801"/>
    </source>
</evidence>
<evidence type="ECO:0000256" key="4">
    <source>
        <dbReference type="ARBA" id="ARBA00022723"/>
    </source>
</evidence>
<protein>
    <recommendedName>
        <fullName evidence="8">Inositol-1-monophosphatase</fullName>
        <ecNumber evidence="8">3.1.3.25</ecNumber>
    </recommendedName>
</protein>
<evidence type="ECO:0000313" key="9">
    <source>
        <dbReference type="EMBL" id="CEL99396.1"/>
    </source>
</evidence>
<dbReference type="FunFam" id="3.30.540.10:FF:000004">
    <property type="entry name" value="Inositol-1-monophosphatase"/>
    <property type="match status" value="1"/>
</dbReference>
<dbReference type="GO" id="GO:0006021">
    <property type="term" value="P:inositol biosynthetic process"/>
    <property type="evidence" value="ECO:0007669"/>
    <property type="project" value="UniProtKB-UniPathway"/>
</dbReference>
<gene>
    <name evidence="9" type="ORF">Vbra_3017</name>
</gene>
<dbReference type="FunFam" id="3.40.190.80:FF:000020">
    <property type="entry name" value="Fructose-1,6-bisphosphatase/inositol-1-monophosphatase"/>
    <property type="match status" value="1"/>
</dbReference>
<dbReference type="GO" id="GO:0046872">
    <property type="term" value="F:metal ion binding"/>
    <property type="evidence" value="ECO:0007669"/>
    <property type="project" value="UniProtKB-KW"/>
</dbReference>
<dbReference type="PhylomeDB" id="A0A0G4EQ33"/>
<dbReference type="AlphaFoldDB" id="A0A0G4EQ33"/>
<dbReference type="InterPro" id="IPR000760">
    <property type="entry name" value="Inositol_monophosphatase-like"/>
</dbReference>
<evidence type="ECO:0000256" key="1">
    <source>
        <dbReference type="ARBA" id="ARBA00001033"/>
    </source>
</evidence>
<feature type="binding site" evidence="7">
    <location>
        <position position="72"/>
    </location>
    <ligand>
        <name>Mg(2+)</name>
        <dbReference type="ChEBI" id="CHEBI:18420"/>
        <label>1</label>
        <note>catalytic</note>
    </ligand>
</feature>
<evidence type="ECO:0000256" key="7">
    <source>
        <dbReference type="PIRSR" id="PIRSR600760-2"/>
    </source>
</evidence>
<evidence type="ECO:0000313" key="10">
    <source>
        <dbReference type="Proteomes" id="UP000041254"/>
    </source>
</evidence>
<dbReference type="Proteomes" id="UP000041254">
    <property type="component" value="Unassembled WGS sequence"/>
</dbReference>
<keyword evidence="5 8" id="KW-0378">Hydrolase</keyword>
<accession>A0A0G4EQ33</accession>
<dbReference type="Gene3D" id="3.30.540.10">
    <property type="entry name" value="Fructose-1,6-Bisphosphatase, subunit A, domain 1"/>
    <property type="match status" value="1"/>
</dbReference>
<organism evidence="9 10">
    <name type="scientific">Vitrella brassicaformis (strain CCMP3155)</name>
    <dbReference type="NCBI Taxonomy" id="1169540"/>
    <lineage>
        <taxon>Eukaryota</taxon>
        <taxon>Sar</taxon>
        <taxon>Alveolata</taxon>
        <taxon>Colpodellida</taxon>
        <taxon>Vitrellaceae</taxon>
        <taxon>Vitrella</taxon>
    </lineage>
</organism>
<dbReference type="PRINTS" id="PR00377">
    <property type="entry name" value="IMPHPHTASES"/>
</dbReference>
<dbReference type="GO" id="GO:0008934">
    <property type="term" value="F:inositol monophosphate 1-phosphatase activity"/>
    <property type="evidence" value="ECO:0007669"/>
    <property type="project" value="InterPro"/>
</dbReference>